<dbReference type="Pfam" id="PF04932">
    <property type="entry name" value="Wzy_C"/>
    <property type="match status" value="1"/>
</dbReference>
<accession>A0ABP8MV98</accession>
<feature type="transmembrane region" description="Helical" evidence="5">
    <location>
        <begin position="430"/>
        <end position="448"/>
    </location>
</feature>
<feature type="transmembrane region" description="Helical" evidence="5">
    <location>
        <begin position="218"/>
        <end position="236"/>
    </location>
</feature>
<evidence type="ECO:0000256" key="2">
    <source>
        <dbReference type="ARBA" id="ARBA00022692"/>
    </source>
</evidence>
<dbReference type="Proteomes" id="UP001500840">
    <property type="component" value="Unassembled WGS sequence"/>
</dbReference>
<feature type="transmembrane region" description="Helical" evidence="5">
    <location>
        <begin position="29"/>
        <end position="48"/>
    </location>
</feature>
<comment type="caution">
    <text evidence="7">The sequence shown here is derived from an EMBL/GenBank/DDBJ whole genome shotgun (WGS) entry which is preliminary data.</text>
</comment>
<feature type="transmembrane region" description="Helical" evidence="5">
    <location>
        <begin position="54"/>
        <end position="71"/>
    </location>
</feature>
<keyword evidence="4 5" id="KW-0472">Membrane</keyword>
<evidence type="ECO:0000256" key="4">
    <source>
        <dbReference type="ARBA" id="ARBA00023136"/>
    </source>
</evidence>
<evidence type="ECO:0000259" key="6">
    <source>
        <dbReference type="Pfam" id="PF04932"/>
    </source>
</evidence>
<dbReference type="InterPro" id="IPR051533">
    <property type="entry name" value="WaaL-like"/>
</dbReference>
<reference evidence="8" key="1">
    <citation type="journal article" date="2019" name="Int. J. Syst. Evol. Microbiol.">
        <title>The Global Catalogue of Microorganisms (GCM) 10K type strain sequencing project: providing services to taxonomists for standard genome sequencing and annotation.</title>
        <authorList>
            <consortium name="The Broad Institute Genomics Platform"/>
            <consortium name="The Broad Institute Genome Sequencing Center for Infectious Disease"/>
            <person name="Wu L."/>
            <person name="Ma J."/>
        </authorList>
    </citation>
    <scope>NUCLEOTIDE SEQUENCE [LARGE SCALE GENOMIC DNA]</scope>
    <source>
        <strain evidence="8">JCM 17759</strain>
    </source>
</reference>
<proteinExistence type="predicted"/>
<protein>
    <recommendedName>
        <fullName evidence="6">O-antigen ligase-related domain-containing protein</fullName>
    </recommendedName>
</protein>
<evidence type="ECO:0000256" key="5">
    <source>
        <dbReference type="SAM" id="Phobius"/>
    </source>
</evidence>
<feature type="transmembrane region" description="Helical" evidence="5">
    <location>
        <begin position="400"/>
        <end position="418"/>
    </location>
</feature>
<feature type="transmembrane region" description="Helical" evidence="5">
    <location>
        <begin position="242"/>
        <end position="260"/>
    </location>
</feature>
<comment type="subcellular location">
    <subcellularLocation>
        <location evidence="1">Membrane</location>
        <topology evidence="1">Multi-pass membrane protein</topology>
    </subcellularLocation>
</comment>
<feature type="domain" description="O-antigen ligase-related" evidence="6">
    <location>
        <begin position="226"/>
        <end position="378"/>
    </location>
</feature>
<feature type="transmembrane region" description="Helical" evidence="5">
    <location>
        <begin position="150"/>
        <end position="173"/>
    </location>
</feature>
<dbReference type="RefSeq" id="WP_345323421.1">
    <property type="nucleotide sequence ID" value="NZ_BAABGA010000036.1"/>
</dbReference>
<sequence>MLEEYLLPIVAVSLLLGGPLLLRGAQHPIVFFFAAIFFTSILKTPELPVVREKFALTEICMLLTWLFWTQIPKASLRRPTDRVVTPLGIAFIVACTLSAVFGILQLKGHHGSLTRVYGAVLVEVLNYAYGVMIVLSTVRLIDRWERLTGAVFAWLAGMAVASVVGTMALAGIAPSFAYEEGTRRICSTLRNENQVPSMILPLITIPIMLAAHRRLNAIPRALMLALTATAFLAALGTGSRTAVLMLIIAAAALIVTLSQDSSSHRLLNLSQLRTLALSFIGALVTYFVIAWAAFDGNYSLVRTPSWQRPAALLIEAYDGKRDLDNTRPRQIRAAIGKFWESPLLGTGPKLGGRKVGEEIHNTYVSLLLETGIVGLLLHVSLIIQATLYCMRAVKRCPYHWYRMMGTGLLIGMPLLFLYNNTMLGLRQRNIWFLIGIMFAFTNLVMLHVPAPIGMRLPRWLRVWRPAIVDGE</sequence>
<organism evidence="7 8">
    <name type="scientific">Novipirellula rosea</name>
    <dbReference type="NCBI Taxonomy" id="1031540"/>
    <lineage>
        <taxon>Bacteria</taxon>
        <taxon>Pseudomonadati</taxon>
        <taxon>Planctomycetota</taxon>
        <taxon>Planctomycetia</taxon>
        <taxon>Pirellulales</taxon>
        <taxon>Pirellulaceae</taxon>
        <taxon>Novipirellula</taxon>
    </lineage>
</organism>
<evidence type="ECO:0000256" key="1">
    <source>
        <dbReference type="ARBA" id="ARBA00004141"/>
    </source>
</evidence>
<dbReference type="EMBL" id="BAABGA010000036">
    <property type="protein sequence ID" value="GAA4455986.1"/>
    <property type="molecule type" value="Genomic_DNA"/>
</dbReference>
<keyword evidence="2 5" id="KW-0812">Transmembrane</keyword>
<dbReference type="InterPro" id="IPR007016">
    <property type="entry name" value="O-antigen_ligase-rel_domated"/>
</dbReference>
<name>A0ABP8MV98_9BACT</name>
<feature type="transmembrane region" description="Helical" evidence="5">
    <location>
        <begin position="116"/>
        <end position="138"/>
    </location>
</feature>
<evidence type="ECO:0000256" key="3">
    <source>
        <dbReference type="ARBA" id="ARBA00022989"/>
    </source>
</evidence>
<feature type="transmembrane region" description="Helical" evidence="5">
    <location>
        <begin position="6"/>
        <end position="22"/>
    </location>
</feature>
<feature type="transmembrane region" description="Helical" evidence="5">
    <location>
        <begin position="363"/>
        <end position="388"/>
    </location>
</feature>
<evidence type="ECO:0000313" key="8">
    <source>
        <dbReference type="Proteomes" id="UP001500840"/>
    </source>
</evidence>
<gene>
    <name evidence="7" type="ORF">GCM10023156_30720</name>
</gene>
<evidence type="ECO:0000313" key="7">
    <source>
        <dbReference type="EMBL" id="GAA4455986.1"/>
    </source>
</evidence>
<keyword evidence="8" id="KW-1185">Reference proteome</keyword>
<dbReference type="PANTHER" id="PTHR37422">
    <property type="entry name" value="TEICHURONIC ACID BIOSYNTHESIS PROTEIN TUAE"/>
    <property type="match status" value="1"/>
</dbReference>
<dbReference type="PANTHER" id="PTHR37422:SF13">
    <property type="entry name" value="LIPOPOLYSACCHARIDE BIOSYNTHESIS PROTEIN PA4999-RELATED"/>
    <property type="match status" value="1"/>
</dbReference>
<feature type="transmembrane region" description="Helical" evidence="5">
    <location>
        <begin position="83"/>
        <end position="104"/>
    </location>
</feature>
<feature type="transmembrane region" description="Helical" evidence="5">
    <location>
        <begin position="272"/>
        <end position="294"/>
    </location>
</feature>
<keyword evidence="3 5" id="KW-1133">Transmembrane helix</keyword>